<dbReference type="AlphaFoldDB" id="A0AA39Q0B5"/>
<reference evidence="1" key="1">
    <citation type="submission" date="2023-06" db="EMBL/GenBank/DDBJ databases">
        <authorList>
            <consortium name="Lawrence Berkeley National Laboratory"/>
            <person name="Ahrendt S."/>
            <person name="Sahu N."/>
            <person name="Indic B."/>
            <person name="Wong-Bajracharya J."/>
            <person name="Merenyi Z."/>
            <person name="Ke H.-M."/>
            <person name="Monk M."/>
            <person name="Kocsube S."/>
            <person name="Drula E."/>
            <person name="Lipzen A."/>
            <person name="Balint B."/>
            <person name="Henrissat B."/>
            <person name="Andreopoulos B."/>
            <person name="Martin F.M."/>
            <person name="Harder C.B."/>
            <person name="Rigling D."/>
            <person name="Ford K.L."/>
            <person name="Foster G.D."/>
            <person name="Pangilinan J."/>
            <person name="Papanicolaou A."/>
            <person name="Barry K."/>
            <person name="LaButti K."/>
            <person name="Viragh M."/>
            <person name="Koriabine M."/>
            <person name="Yan M."/>
            <person name="Riley R."/>
            <person name="Champramary S."/>
            <person name="Plett K.L."/>
            <person name="Tsai I.J."/>
            <person name="Slot J."/>
            <person name="Sipos G."/>
            <person name="Plett J."/>
            <person name="Nagy L.G."/>
            <person name="Grigoriev I.V."/>
        </authorList>
    </citation>
    <scope>NUCLEOTIDE SEQUENCE</scope>
    <source>
        <strain evidence="1">HWK02</strain>
    </source>
</reference>
<gene>
    <name evidence="1" type="ORF">EDD18DRAFT_1108821</name>
</gene>
<name>A0AA39Q0B5_9AGAR</name>
<keyword evidence="2" id="KW-1185">Reference proteome</keyword>
<evidence type="ECO:0000313" key="2">
    <source>
        <dbReference type="Proteomes" id="UP001175228"/>
    </source>
</evidence>
<comment type="caution">
    <text evidence="1">The sequence shown here is derived from an EMBL/GenBank/DDBJ whole genome shotgun (WGS) entry which is preliminary data.</text>
</comment>
<evidence type="ECO:0000313" key="1">
    <source>
        <dbReference type="EMBL" id="KAK0492428.1"/>
    </source>
</evidence>
<organism evidence="1 2">
    <name type="scientific">Armillaria luteobubalina</name>
    <dbReference type="NCBI Taxonomy" id="153913"/>
    <lineage>
        <taxon>Eukaryota</taxon>
        <taxon>Fungi</taxon>
        <taxon>Dikarya</taxon>
        <taxon>Basidiomycota</taxon>
        <taxon>Agaricomycotina</taxon>
        <taxon>Agaricomycetes</taxon>
        <taxon>Agaricomycetidae</taxon>
        <taxon>Agaricales</taxon>
        <taxon>Marasmiineae</taxon>
        <taxon>Physalacriaceae</taxon>
        <taxon>Armillaria</taxon>
    </lineage>
</organism>
<protein>
    <submittedName>
        <fullName evidence="1">Uncharacterized protein</fullName>
    </submittedName>
</protein>
<dbReference type="Proteomes" id="UP001175228">
    <property type="component" value="Unassembled WGS sequence"/>
</dbReference>
<sequence length="133" mass="15585">MDVTPSAKDWELLWTRKRKDIIERESKARMPLLDIEEYEVKAYRVAVVRDEIASIGKNRHPQWKDYPIFARVILSAFFSLTMVYNEGPWTNAAARWNRIAWSERENEERVVIVPDVATDTRKCARDLGVTGPY</sequence>
<dbReference type="EMBL" id="JAUEPU010000029">
    <property type="protein sequence ID" value="KAK0492428.1"/>
    <property type="molecule type" value="Genomic_DNA"/>
</dbReference>
<accession>A0AA39Q0B5</accession>
<proteinExistence type="predicted"/>